<dbReference type="EMBL" id="VSSQ01064754">
    <property type="protein sequence ID" value="MPN17587.1"/>
    <property type="molecule type" value="Genomic_DNA"/>
</dbReference>
<organism evidence="1">
    <name type="scientific">bioreactor metagenome</name>
    <dbReference type="NCBI Taxonomy" id="1076179"/>
    <lineage>
        <taxon>unclassified sequences</taxon>
        <taxon>metagenomes</taxon>
        <taxon>ecological metagenomes</taxon>
    </lineage>
</organism>
<accession>A0A645FT01</accession>
<dbReference type="AlphaFoldDB" id="A0A645FT01"/>
<proteinExistence type="predicted"/>
<protein>
    <submittedName>
        <fullName evidence="1">Uncharacterized protein</fullName>
    </submittedName>
</protein>
<gene>
    <name evidence="1" type="ORF">SDC9_164942</name>
</gene>
<evidence type="ECO:0000313" key="1">
    <source>
        <dbReference type="EMBL" id="MPN17587.1"/>
    </source>
</evidence>
<sequence length="75" mass="8368">MFFQPGADPPHHIVLFLGGAGGHFLHNLPQISGAEVDDILNIARHKNIHHFQADILFPHLSALADHRQNLNVLQH</sequence>
<comment type="caution">
    <text evidence="1">The sequence shown here is derived from an EMBL/GenBank/DDBJ whole genome shotgun (WGS) entry which is preliminary data.</text>
</comment>
<name>A0A645FT01_9ZZZZ</name>
<reference evidence="1" key="1">
    <citation type="submission" date="2019-08" db="EMBL/GenBank/DDBJ databases">
        <authorList>
            <person name="Kucharzyk K."/>
            <person name="Murdoch R.W."/>
            <person name="Higgins S."/>
            <person name="Loffler F."/>
        </authorList>
    </citation>
    <scope>NUCLEOTIDE SEQUENCE</scope>
</reference>